<dbReference type="Pfam" id="PF00096">
    <property type="entry name" value="zf-C2H2"/>
    <property type="match status" value="3"/>
</dbReference>
<evidence type="ECO:0000256" key="6">
    <source>
        <dbReference type="ARBA" id="ARBA00022833"/>
    </source>
</evidence>
<evidence type="ECO:0000256" key="2">
    <source>
        <dbReference type="ARBA" id="ARBA00006991"/>
    </source>
</evidence>
<evidence type="ECO:0000256" key="4">
    <source>
        <dbReference type="ARBA" id="ARBA00022737"/>
    </source>
</evidence>
<keyword evidence="5 11" id="KW-0863">Zinc-finger</keyword>
<dbReference type="PROSITE" id="PS50157">
    <property type="entry name" value="ZINC_FINGER_C2H2_2"/>
    <property type="match status" value="4"/>
</dbReference>
<accession>A0AAV2C0J5</accession>
<evidence type="ECO:0000256" key="1">
    <source>
        <dbReference type="ARBA" id="ARBA00004123"/>
    </source>
</evidence>
<dbReference type="Proteomes" id="UP001497382">
    <property type="component" value="Unassembled WGS sequence"/>
</dbReference>
<evidence type="ECO:0000256" key="7">
    <source>
        <dbReference type="ARBA" id="ARBA00023015"/>
    </source>
</evidence>
<organism evidence="13 14">
    <name type="scientific">Larinioides sclopetarius</name>
    <dbReference type="NCBI Taxonomy" id="280406"/>
    <lineage>
        <taxon>Eukaryota</taxon>
        <taxon>Metazoa</taxon>
        <taxon>Ecdysozoa</taxon>
        <taxon>Arthropoda</taxon>
        <taxon>Chelicerata</taxon>
        <taxon>Arachnida</taxon>
        <taxon>Araneae</taxon>
        <taxon>Araneomorphae</taxon>
        <taxon>Entelegynae</taxon>
        <taxon>Araneoidea</taxon>
        <taxon>Araneidae</taxon>
        <taxon>Larinioides</taxon>
    </lineage>
</organism>
<dbReference type="GO" id="GO:0003677">
    <property type="term" value="F:DNA binding"/>
    <property type="evidence" value="ECO:0007669"/>
    <property type="project" value="UniProtKB-KW"/>
</dbReference>
<evidence type="ECO:0000256" key="5">
    <source>
        <dbReference type="ARBA" id="ARBA00022771"/>
    </source>
</evidence>
<dbReference type="PANTHER" id="PTHR24394">
    <property type="entry name" value="ZINC FINGER PROTEIN"/>
    <property type="match status" value="1"/>
</dbReference>
<dbReference type="PROSITE" id="PS00028">
    <property type="entry name" value="ZINC_FINGER_C2H2_1"/>
    <property type="match status" value="2"/>
</dbReference>
<dbReference type="GO" id="GO:0008270">
    <property type="term" value="F:zinc ion binding"/>
    <property type="evidence" value="ECO:0007669"/>
    <property type="project" value="UniProtKB-KW"/>
</dbReference>
<dbReference type="PANTHER" id="PTHR24394:SF44">
    <property type="entry name" value="ZINC FINGER PROTEIN 271-LIKE"/>
    <property type="match status" value="1"/>
</dbReference>
<evidence type="ECO:0000256" key="8">
    <source>
        <dbReference type="ARBA" id="ARBA00023125"/>
    </source>
</evidence>
<keyword evidence="6" id="KW-0862">Zinc</keyword>
<keyword evidence="9" id="KW-0804">Transcription</keyword>
<dbReference type="GO" id="GO:0005634">
    <property type="term" value="C:nucleus"/>
    <property type="evidence" value="ECO:0007669"/>
    <property type="project" value="UniProtKB-SubCell"/>
</dbReference>
<name>A0AAV2C0J5_9ARAC</name>
<evidence type="ECO:0000256" key="3">
    <source>
        <dbReference type="ARBA" id="ARBA00022723"/>
    </source>
</evidence>
<protein>
    <recommendedName>
        <fullName evidence="12">C2H2-type domain-containing protein</fullName>
    </recommendedName>
</protein>
<dbReference type="SMART" id="SM00355">
    <property type="entry name" value="ZnF_C2H2"/>
    <property type="match status" value="4"/>
</dbReference>
<comment type="subcellular location">
    <subcellularLocation>
        <location evidence="1">Nucleus</location>
    </subcellularLocation>
</comment>
<dbReference type="EMBL" id="CAXIEN010000635">
    <property type="protein sequence ID" value="CAL1301204.1"/>
    <property type="molecule type" value="Genomic_DNA"/>
</dbReference>
<dbReference type="InterPro" id="IPR036236">
    <property type="entry name" value="Znf_C2H2_sf"/>
</dbReference>
<dbReference type="FunFam" id="3.30.160.60:FF:000075">
    <property type="entry name" value="Putative zinc finger protein 536"/>
    <property type="match status" value="1"/>
</dbReference>
<evidence type="ECO:0000259" key="12">
    <source>
        <dbReference type="PROSITE" id="PS50157"/>
    </source>
</evidence>
<comment type="similarity">
    <text evidence="2">Belongs to the krueppel C2H2-type zinc-finger protein family.</text>
</comment>
<feature type="domain" description="C2H2-type" evidence="12">
    <location>
        <begin position="16"/>
        <end position="43"/>
    </location>
</feature>
<reference evidence="13 14" key="1">
    <citation type="submission" date="2024-04" db="EMBL/GenBank/DDBJ databases">
        <authorList>
            <person name="Rising A."/>
            <person name="Reimegard J."/>
            <person name="Sonavane S."/>
            <person name="Akerstrom W."/>
            <person name="Nylinder S."/>
            <person name="Hedman E."/>
            <person name="Kallberg Y."/>
        </authorList>
    </citation>
    <scope>NUCLEOTIDE SEQUENCE [LARGE SCALE GENOMIC DNA]</scope>
</reference>
<dbReference type="InterPro" id="IPR056438">
    <property type="entry name" value="Znf-C2H2_CTCF"/>
</dbReference>
<dbReference type="SUPFAM" id="SSF57667">
    <property type="entry name" value="beta-beta-alpha zinc fingers"/>
    <property type="match status" value="3"/>
</dbReference>
<keyword evidence="3" id="KW-0479">Metal-binding</keyword>
<evidence type="ECO:0000313" key="14">
    <source>
        <dbReference type="Proteomes" id="UP001497382"/>
    </source>
</evidence>
<dbReference type="InterPro" id="IPR013087">
    <property type="entry name" value="Znf_C2H2_type"/>
</dbReference>
<dbReference type="Pfam" id="PF23611">
    <property type="entry name" value="zf-C2H2_16"/>
    <property type="match status" value="1"/>
</dbReference>
<keyword evidence="14" id="KW-1185">Reference proteome</keyword>
<dbReference type="AlphaFoldDB" id="A0AAV2C0J5"/>
<evidence type="ECO:0000313" key="13">
    <source>
        <dbReference type="EMBL" id="CAL1301204.1"/>
    </source>
</evidence>
<feature type="domain" description="C2H2-type" evidence="12">
    <location>
        <begin position="71"/>
        <end position="98"/>
    </location>
</feature>
<dbReference type="FunFam" id="3.30.160.60:FF:000870">
    <property type="entry name" value="zinc finger protein 197 isoform X1"/>
    <property type="match status" value="1"/>
</dbReference>
<feature type="domain" description="C2H2-type" evidence="12">
    <location>
        <begin position="127"/>
        <end position="149"/>
    </location>
</feature>
<evidence type="ECO:0000256" key="11">
    <source>
        <dbReference type="PROSITE-ProRule" id="PRU00042"/>
    </source>
</evidence>
<evidence type="ECO:0000256" key="9">
    <source>
        <dbReference type="ARBA" id="ARBA00023163"/>
    </source>
</evidence>
<feature type="domain" description="C2H2-type" evidence="12">
    <location>
        <begin position="99"/>
        <end position="126"/>
    </location>
</feature>
<keyword evidence="10" id="KW-0539">Nucleus</keyword>
<keyword evidence="4" id="KW-0677">Repeat</keyword>
<proteinExistence type="inferred from homology"/>
<keyword evidence="7" id="KW-0805">Transcription regulation</keyword>
<evidence type="ECO:0000256" key="10">
    <source>
        <dbReference type="ARBA" id="ARBA00023242"/>
    </source>
</evidence>
<keyword evidence="8" id="KW-0238">DNA-binding</keyword>
<comment type="caution">
    <text evidence="13">The sequence shown here is derived from an EMBL/GenBank/DDBJ whole genome shotgun (WGS) entry which is preliminary data.</text>
</comment>
<gene>
    <name evidence="13" type="ORF">LARSCL_LOCUS22376</name>
</gene>
<dbReference type="FunFam" id="3.30.160.60:FF:000358">
    <property type="entry name" value="zinc finger protein 24"/>
    <property type="match status" value="1"/>
</dbReference>
<dbReference type="GO" id="GO:0000981">
    <property type="term" value="F:DNA-binding transcription factor activity, RNA polymerase II-specific"/>
    <property type="evidence" value="ECO:0007669"/>
    <property type="project" value="TreeGrafter"/>
</dbReference>
<dbReference type="Gene3D" id="3.30.160.60">
    <property type="entry name" value="Classic Zinc Finger"/>
    <property type="match status" value="4"/>
</dbReference>
<sequence length="153" mass="17574">MKMTLATGSTNSMHLFRCPHCTYSSNLKGNLKKHMLIHTGERQFECKFLNFSAGFVQQIAFPATNTKTSVYHCHLCAYASPHKSNLKTHMLVHTKERQFVCVHCKKAFTTKGNLKMHARIHSGERPYECSICDKKFTQKSSLLSHQFTHRDIV</sequence>